<feature type="binding site" evidence="6">
    <location>
        <position position="237"/>
    </location>
    <ligand>
        <name>a divalent metal cation</name>
        <dbReference type="ChEBI" id="CHEBI:60240"/>
        <label>1</label>
    </ligand>
</feature>
<dbReference type="GO" id="GO:0005829">
    <property type="term" value="C:cytosol"/>
    <property type="evidence" value="ECO:0007669"/>
    <property type="project" value="TreeGrafter"/>
</dbReference>
<sequence>MIPIKSESDIRSMRSACRIAATVLDKLCRIVAPGVNTYDLDQEGRKLLASMNARSACFGYQVGNKRFPAHTCLSVNDEIVHGIGDLRRILREGDLISVDVCVEHEGFIGDNARTIGVGAISDENRALLERSEEALYKGIHEARPANRVGAISNAVERYIRPFGYGIIRDFVGHGVGRSMHEPPQIPNFGSRHRGERLKPGMTLAIEPMISLGRSQVVMADDGWTALTIDGSPSAHFEHTVLVTAGEPEILTVPDPQL</sequence>
<proteinExistence type="inferred from homology"/>
<evidence type="ECO:0000256" key="6">
    <source>
        <dbReference type="HAMAP-Rule" id="MF_01974"/>
    </source>
</evidence>
<feature type="binding site" evidence="6">
    <location>
        <position position="99"/>
    </location>
    <ligand>
        <name>a divalent metal cation</name>
        <dbReference type="ChEBI" id="CHEBI:60240"/>
        <label>1</label>
    </ligand>
</feature>
<dbReference type="InterPro" id="IPR002467">
    <property type="entry name" value="Pept_M24A_MAP1"/>
</dbReference>
<dbReference type="GO" id="GO:0006508">
    <property type="term" value="P:proteolysis"/>
    <property type="evidence" value="ECO:0007669"/>
    <property type="project" value="UniProtKB-KW"/>
</dbReference>
<evidence type="ECO:0000313" key="9">
    <source>
        <dbReference type="EMBL" id="NDV62663.1"/>
    </source>
</evidence>
<dbReference type="HAMAP" id="MF_01974">
    <property type="entry name" value="MetAP_1"/>
    <property type="match status" value="1"/>
</dbReference>
<comment type="cofactor">
    <cofactor evidence="6">
        <name>Co(2+)</name>
        <dbReference type="ChEBI" id="CHEBI:48828"/>
    </cofactor>
    <cofactor evidence="6">
        <name>Zn(2+)</name>
        <dbReference type="ChEBI" id="CHEBI:29105"/>
    </cofactor>
    <cofactor evidence="6">
        <name>Mn(2+)</name>
        <dbReference type="ChEBI" id="CHEBI:29035"/>
    </cofactor>
    <cofactor evidence="6">
        <name>Fe(2+)</name>
        <dbReference type="ChEBI" id="CHEBI:29033"/>
    </cofactor>
    <text evidence="6">Binds 2 divalent metal cations per subunit. Has a high-affinity and a low affinity metal-binding site. The true nature of the physiological cofactor is under debate. The enzyme is active with cobalt, zinc, manganese or divalent iron ions. Most likely, methionine aminopeptidases function as mononuclear Fe(2+)-metalloproteases under physiological conditions, and the catalytically relevant metal-binding site has been assigned to the histidine-containing high-affinity site.</text>
</comment>
<feature type="binding site" evidence="6">
    <location>
        <position position="110"/>
    </location>
    <ligand>
        <name>a divalent metal cation</name>
        <dbReference type="ChEBI" id="CHEBI:60240"/>
        <label>2</label>
        <note>catalytic</note>
    </ligand>
</feature>
<evidence type="ECO:0000256" key="7">
    <source>
        <dbReference type="RuleBase" id="RU003653"/>
    </source>
</evidence>
<feature type="binding site" evidence="6">
    <location>
        <position position="173"/>
    </location>
    <ligand>
        <name>a divalent metal cation</name>
        <dbReference type="ChEBI" id="CHEBI:60240"/>
        <label>2</label>
        <note>catalytic</note>
    </ligand>
</feature>
<dbReference type="Proteomes" id="UP000478417">
    <property type="component" value="Unassembled WGS sequence"/>
</dbReference>
<dbReference type="SUPFAM" id="SSF55920">
    <property type="entry name" value="Creatinase/aminopeptidase"/>
    <property type="match status" value="1"/>
</dbReference>
<evidence type="ECO:0000259" key="8">
    <source>
        <dbReference type="Pfam" id="PF00557"/>
    </source>
</evidence>
<protein>
    <recommendedName>
        <fullName evidence="6 7">Methionine aminopeptidase</fullName>
        <shortName evidence="6">MAP</shortName>
        <shortName evidence="6">MetAP</shortName>
        <ecNumber evidence="6 7">3.4.11.18</ecNumber>
    </recommendedName>
    <alternativeName>
        <fullName evidence="6">Peptidase M</fullName>
    </alternativeName>
</protein>
<keyword evidence="3 6" id="KW-0645">Protease</keyword>
<dbReference type="EC" id="3.4.11.18" evidence="6 7"/>
<dbReference type="InterPro" id="IPR001714">
    <property type="entry name" value="Pept_M24_MAP"/>
</dbReference>
<comment type="function">
    <text evidence="1 6">Removes the N-terminal methionine from nascent proteins. The N-terminal methionine is often cleaved when the second residue in the primary sequence is small and uncharged (Met-Ala-, Cys, Gly, Pro, Ser, Thr, or Val). Requires deformylation of the N(alpha)-formylated initiator methionine before it can be hydrolyzed.</text>
</comment>
<dbReference type="PRINTS" id="PR00599">
    <property type="entry name" value="MAPEPTIDASE"/>
</dbReference>
<keyword evidence="2 6" id="KW-0031">Aminopeptidase</keyword>
<dbReference type="AlphaFoldDB" id="A0A6B2M1R5"/>
<feature type="binding site" evidence="6">
    <location>
        <position position="237"/>
    </location>
    <ligand>
        <name>a divalent metal cation</name>
        <dbReference type="ChEBI" id="CHEBI:60240"/>
        <label>2</label>
        <note>catalytic</note>
    </ligand>
</feature>
<dbReference type="PANTHER" id="PTHR43330">
    <property type="entry name" value="METHIONINE AMINOPEPTIDASE"/>
    <property type="match status" value="1"/>
</dbReference>
<dbReference type="Pfam" id="PF00557">
    <property type="entry name" value="Peptidase_M24"/>
    <property type="match status" value="1"/>
</dbReference>
<evidence type="ECO:0000256" key="3">
    <source>
        <dbReference type="ARBA" id="ARBA00022670"/>
    </source>
</evidence>
<accession>A0A6B2M1R5</accession>
<evidence type="ECO:0000256" key="2">
    <source>
        <dbReference type="ARBA" id="ARBA00022438"/>
    </source>
</evidence>
<name>A0A6B2M1R5_9BACT</name>
<evidence type="ECO:0000313" key="10">
    <source>
        <dbReference type="Proteomes" id="UP000478417"/>
    </source>
</evidence>
<keyword evidence="4 6" id="KW-0479">Metal-binding</keyword>
<reference evidence="9 10" key="1">
    <citation type="submission" date="2020-02" db="EMBL/GenBank/DDBJ databases">
        <title>Albibacoteraceae fam. nov., the first described family within the subdivision 4 Verrucomicrobia.</title>
        <authorList>
            <person name="Xi F."/>
        </authorList>
    </citation>
    <scope>NUCLEOTIDE SEQUENCE [LARGE SCALE GENOMIC DNA]</scope>
    <source>
        <strain evidence="9 10">CK1056</strain>
    </source>
</reference>
<feature type="binding site" evidence="6">
    <location>
        <position position="110"/>
    </location>
    <ligand>
        <name>a divalent metal cation</name>
        <dbReference type="ChEBI" id="CHEBI:60240"/>
        <label>1</label>
    </ligand>
</feature>
<organism evidence="9 10">
    <name type="scientific">Oceanipulchritudo coccoides</name>
    <dbReference type="NCBI Taxonomy" id="2706888"/>
    <lineage>
        <taxon>Bacteria</taxon>
        <taxon>Pseudomonadati</taxon>
        <taxon>Verrucomicrobiota</taxon>
        <taxon>Opitutia</taxon>
        <taxon>Puniceicoccales</taxon>
        <taxon>Oceanipulchritudinaceae</taxon>
        <taxon>Oceanipulchritudo</taxon>
    </lineage>
</organism>
<dbReference type="EMBL" id="JAAGNX010000002">
    <property type="protein sequence ID" value="NDV62663.1"/>
    <property type="molecule type" value="Genomic_DNA"/>
</dbReference>
<dbReference type="GO" id="GO:0070006">
    <property type="term" value="F:metalloaminopeptidase activity"/>
    <property type="evidence" value="ECO:0007669"/>
    <property type="project" value="UniProtKB-UniRule"/>
</dbReference>
<feature type="domain" description="Peptidase M24" evidence="8">
    <location>
        <begin position="12"/>
        <end position="244"/>
    </location>
</feature>
<comment type="subunit">
    <text evidence="6">Monomer.</text>
</comment>
<dbReference type="RefSeq" id="WP_163964931.1">
    <property type="nucleotide sequence ID" value="NZ_JAAGNX010000002.1"/>
</dbReference>
<dbReference type="Gene3D" id="3.90.230.10">
    <property type="entry name" value="Creatinase/methionine aminopeptidase superfamily"/>
    <property type="match status" value="1"/>
</dbReference>
<gene>
    <name evidence="6 9" type="primary">map</name>
    <name evidence="9" type="ORF">G0Q06_09395</name>
</gene>
<comment type="similarity">
    <text evidence="6">Belongs to the peptidase M24A family. Methionine aminopeptidase type 1 subfamily.</text>
</comment>
<dbReference type="GO" id="GO:0004239">
    <property type="term" value="F:initiator methionyl aminopeptidase activity"/>
    <property type="evidence" value="ECO:0007669"/>
    <property type="project" value="UniProtKB-UniRule"/>
</dbReference>
<keyword evidence="5 6" id="KW-0378">Hydrolase</keyword>
<dbReference type="NCBIfam" id="TIGR00500">
    <property type="entry name" value="met_pdase_I"/>
    <property type="match status" value="1"/>
</dbReference>
<dbReference type="InterPro" id="IPR000994">
    <property type="entry name" value="Pept_M24"/>
</dbReference>
<dbReference type="InterPro" id="IPR036005">
    <property type="entry name" value="Creatinase/aminopeptidase-like"/>
</dbReference>
<comment type="caution">
    <text evidence="9">The sequence shown here is derived from an EMBL/GenBank/DDBJ whole genome shotgun (WGS) entry which is preliminary data.</text>
</comment>
<feature type="binding site" evidence="6">
    <location>
        <position position="206"/>
    </location>
    <ligand>
        <name>a divalent metal cation</name>
        <dbReference type="ChEBI" id="CHEBI:60240"/>
        <label>2</label>
        <note>catalytic</note>
    </ligand>
</feature>
<feature type="binding site" evidence="6">
    <location>
        <position position="180"/>
    </location>
    <ligand>
        <name>substrate</name>
    </ligand>
</feature>
<dbReference type="PANTHER" id="PTHR43330:SF27">
    <property type="entry name" value="METHIONINE AMINOPEPTIDASE"/>
    <property type="match status" value="1"/>
</dbReference>
<evidence type="ECO:0000256" key="1">
    <source>
        <dbReference type="ARBA" id="ARBA00002521"/>
    </source>
</evidence>
<comment type="catalytic activity">
    <reaction evidence="6 7">
        <text>Release of N-terminal amino acids, preferentially methionine, from peptides and arylamides.</text>
        <dbReference type="EC" id="3.4.11.18"/>
    </reaction>
</comment>
<keyword evidence="10" id="KW-1185">Reference proteome</keyword>
<dbReference type="CDD" id="cd01086">
    <property type="entry name" value="MetAP1"/>
    <property type="match status" value="1"/>
</dbReference>
<feature type="binding site" evidence="6">
    <location>
        <position position="81"/>
    </location>
    <ligand>
        <name>substrate</name>
    </ligand>
</feature>
<dbReference type="GO" id="GO:0046872">
    <property type="term" value="F:metal ion binding"/>
    <property type="evidence" value="ECO:0007669"/>
    <property type="project" value="UniProtKB-UniRule"/>
</dbReference>
<evidence type="ECO:0000256" key="4">
    <source>
        <dbReference type="ARBA" id="ARBA00022723"/>
    </source>
</evidence>
<dbReference type="PROSITE" id="PS00680">
    <property type="entry name" value="MAP_1"/>
    <property type="match status" value="1"/>
</dbReference>
<evidence type="ECO:0000256" key="5">
    <source>
        <dbReference type="ARBA" id="ARBA00022801"/>
    </source>
</evidence>